<feature type="compositionally biased region" description="Low complexity" evidence="1">
    <location>
        <begin position="1058"/>
        <end position="1069"/>
    </location>
</feature>
<feature type="compositionally biased region" description="Low complexity" evidence="1">
    <location>
        <begin position="575"/>
        <end position="588"/>
    </location>
</feature>
<feature type="compositionally biased region" description="Basic and acidic residues" evidence="1">
    <location>
        <begin position="166"/>
        <end position="179"/>
    </location>
</feature>
<proteinExistence type="predicted"/>
<name>A0A0D2BBI0_9PEZI</name>
<feature type="compositionally biased region" description="Low complexity" evidence="1">
    <location>
        <begin position="1448"/>
        <end position="1459"/>
    </location>
</feature>
<feature type="region of interest" description="Disordered" evidence="1">
    <location>
        <begin position="232"/>
        <end position="399"/>
    </location>
</feature>
<feature type="region of interest" description="Disordered" evidence="1">
    <location>
        <begin position="1056"/>
        <end position="1113"/>
    </location>
</feature>
<feature type="compositionally biased region" description="Basic and acidic residues" evidence="1">
    <location>
        <begin position="348"/>
        <end position="359"/>
    </location>
</feature>
<dbReference type="EMBL" id="KN847530">
    <property type="protein sequence ID" value="KIW08689.1"/>
    <property type="molecule type" value="Genomic_DNA"/>
</dbReference>
<feature type="region of interest" description="Disordered" evidence="1">
    <location>
        <begin position="1163"/>
        <end position="1216"/>
    </location>
</feature>
<dbReference type="Proteomes" id="UP000053259">
    <property type="component" value="Unassembled WGS sequence"/>
</dbReference>
<feature type="region of interest" description="Disordered" evidence="1">
    <location>
        <begin position="816"/>
        <end position="835"/>
    </location>
</feature>
<feature type="compositionally biased region" description="Polar residues" evidence="1">
    <location>
        <begin position="1186"/>
        <end position="1207"/>
    </location>
</feature>
<feature type="compositionally biased region" description="Polar residues" evidence="1">
    <location>
        <begin position="150"/>
        <end position="164"/>
    </location>
</feature>
<feature type="region of interest" description="Disordered" evidence="1">
    <location>
        <begin position="998"/>
        <end position="1017"/>
    </location>
</feature>
<feature type="compositionally biased region" description="Low complexity" evidence="1">
    <location>
        <begin position="232"/>
        <end position="259"/>
    </location>
</feature>
<feature type="compositionally biased region" description="Polar residues" evidence="1">
    <location>
        <begin position="125"/>
        <end position="137"/>
    </location>
</feature>
<feature type="compositionally biased region" description="Polar residues" evidence="1">
    <location>
        <begin position="1169"/>
        <end position="1178"/>
    </location>
</feature>
<dbReference type="OrthoDB" id="5382952at2759"/>
<feature type="region of interest" description="Disordered" evidence="1">
    <location>
        <begin position="929"/>
        <end position="950"/>
    </location>
</feature>
<feature type="compositionally biased region" description="Basic and acidic residues" evidence="1">
    <location>
        <begin position="668"/>
        <end position="681"/>
    </location>
</feature>
<feature type="compositionally biased region" description="Pro residues" evidence="1">
    <location>
        <begin position="330"/>
        <end position="340"/>
    </location>
</feature>
<feature type="compositionally biased region" description="Polar residues" evidence="1">
    <location>
        <begin position="106"/>
        <end position="116"/>
    </location>
</feature>
<evidence type="ECO:0000313" key="3">
    <source>
        <dbReference type="Proteomes" id="UP000053259"/>
    </source>
</evidence>
<accession>A0A0D2BBI0</accession>
<dbReference type="STRING" id="253628.A0A0D2BBI0"/>
<dbReference type="VEuPathDB" id="FungiDB:PV09_00638"/>
<feature type="compositionally biased region" description="Low complexity" evidence="1">
    <location>
        <begin position="454"/>
        <end position="468"/>
    </location>
</feature>
<organism evidence="2 3">
    <name type="scientific">Verruconis gallopava</name>
    <dbReference type="NCBI Taxonomy" id="253628"/>
    <lineage>
        <taxon>Eukaryota</taxon>
        <taxon>Fungi</taxon>
        <taxon>Dikarya</taxon>
        <taxon>Ascomycota</taxon>
        <taxon>Pezizomycotina</taxon>
        <taxon>Dothideomycetes</taxon>
        <taxon>Pleosporomycetidae</taxon>
        <taxon>Venturiales</taxon>
        <taxon>Sympoventuriaceae</taxon>
        <taxon>Verruconis</taxon>
    </lineage>
</organism>
<dbReference type="HOGENOM" id="CLU_002714_1_0_1"/>
<gene>
    <name evidence="2" type="ORF">PV09_00638</name>
</gene>
<feature type="compositionally biased region" description="Polar residues" evidence="1">
    <location>
        <begin position="744"/>
        <end position="768"/>
    </location>
</feature>
<dbReference type="SUPFAM" id="SSF53335">
    <property type="entry name" value="S-adenosyl-L-methionine-dependent methyltransferases"/>
    <property type="match status" value="1"/>
</dbReference>
<feature type="region of interest" description="Disordered" evidence="1">
    <location>
        <begin position="1436"/>
        <end position="1463"/>
    </location>
</feature>
<feature type="compositionally biased region" description="Polar residues" evidence="1">
    <location>
        <begin position="715"/>
        <end position="736"/>
    </location>
</feature>
<protein>
    <recommendedName>
        <fullName evidence="4">Methyltransferase type 11 domain-containing protein</fullName>
    </recommendedName>
</protein>
<feature type="compositionally biased region" description="Basic residues" evidence="1">
    <location>
        <begin position="140"/>
        <end position="149"/>
    </location>
</feature>
<feature type="compositionally biased region" description="Low complexity" evidence="1">
    <location>
        <begin position="485"/>
        <end position="506"/>
    </location>
</feature>
<dbReference type="RefSeq" id="XP_016218558.1">
    <property type="nucleotide sequence ID" value="XM_016353405.1"/>
</dbReference>
<dbReference type="GeneID" id="27308611"/>
<feature type="compositionally biased region" description="Polar residues" evidence="1">
    <location>
        <begin position="938"/>
        <end position="947"/>
    </location>
</feature>
<sequence>MALPRPHNGGSNRVLSPAVDFTQRTSSRLPTRTAVSTSSSTLATASPSKLVKKRTHVKQGAEVPSVNSKSPPVDGIRRLAGQELRKELEQPASRSRSKHPSASRPGVSSRSTSRAQISEPARTPSLVSGSSASTTDSPRSRRLRRKHSNVGKQNQRASPDSLSSREAMDRPDQVYKDPYPDAVLGIAMPPVSPPQSPRDSSDDIINLNRYVLAAPGLSASDLPHPTPLYALSSTPSTGYSPGPFSISSTPTSMSSASPTVLSSAPSGAKQASPNRSRPLVARAVTGEQREPTATRSLAPVRESSSSSTSTLRGGEANRSKPTSKFKPLPATAPSPPPQLPTSPHHRRGSSDTKSMRDEASSVAKEQIMPEFAHLVDSSPRKNSHGGPVPLRPSRDGAPEFILQEKSAVVQSNMTSLPIAMHKRQSSAESKRAVGSLSIDTGRSRFGLPRARTVSPSPSHSSTMSPRTTAPSRGFTPDVLSENESVSKTKPSPSLSSKSFSRFGFFSKKNKNEQGTLNASKEKKARKGPAAGTGHEGYGRFAFGGRSGSTTSSSRAPSIGRSPSADSAIGTGPIYSRKSSFGSKNGSSSDFEDFLAEREKPIPIRGGQVSRPAVERSQSEVSQTSEDATRGVQFVAPSWNSSASSLEPPKRPTLLPSPMSDPLISSLSVKHDTSAKAQKEGKGSSAPLSSIGSRRASRKSFLGSKALATVQRAGIYSNNQNRTGSQSSDLRQLTGNDSEADLDNVGNSVSEPPPTVKQSSKLSFFQRSKSPGRLATPAPGSDQAHIPRPSTGQRYIAPYAMLGSSGKIDASELEKIMQEAEGSTPEDGSNSETEMKLRVRRAGKAVPRHGNSILLPEPPRLHSAYAGSAKTASPKVVLKPGVNRLPEPQQPLPKLPTEHSNLFTSTPVSRQPRPTRLAPVGRIPRVVPNHDRERKLPDNSFSRPFQPTQPSPAFRNGSFSPGMSSPESVQANFSTLSDLALASATKGIQTPSENLAFSPPSGFMSFQPRKNSEQSTSSSNSAFLNIMATTAVIPAPDAPFSDDEVWDEYNDIDEMLLGSSSKTPKTPKTPMTGSSLGAPFHYADFSPKDAAHVHRPSTAPADQAAESSPSVPRAPTLASIAQQIRIPSIHDSRVVSSLSSAGTPHSPFRMSDFVGSYGERNLSIIDPSSGRLSTSTNGRYSLPATIRPQSLQKGATPSSTKHTTSRPASSGRDSRAMERAETEYMGFENLANLRFGALMTSKWLSFGRVLFSPAHLELNTRVENRVLILDGLGKDWSFYVALNYPNASVYNLGTDPAETSERSPDTASPIQSLPNHRHIHHPSLRDPFPFPKGFFAAVVFRFPVASPESTYKSAIFECKRVLRPGGYLEISALDMDMMNMGSRARAALRGLKTRIQAEDSSISLKPLSDTFQRLLYRRGFENLNRCIVGIPAAGRIPGSRDENGEEPNSASVESSNGSSSKKMDEDLPSFGDLFLSQGQAGDEGVTKMVSKVGRWWYSRCYESLILPDGDLTKSIWMDDSLVRECEKNSTNLKLMICYAQKPDCPVRRTISV</sequence>
<dbReference type="Gene3D" id="3.40.50.150">
    <property type="entry name" value="Vaccinia Virus protein VP39"/>
    <property type="match status" value="1"/>
</dbReference>
<evidence type="ECO:0008006" key="4">
    <source>
        <dbReference type="Google" id="ProtNLM"/>
    </source>
</evidence>
<feature type="region of interest" description="Disordered" evidence="1">
    <location>
        <begin position="420"/>
        <end position="791"/>
    </location>
</feature>
<feature type="region of interest" description="Disordered" evidence="1">
    <location>
        <begin position="1"/>
        <end position="203"/>
    </location>
</feature>
<feature type="compositionally biased region" description="Polar residues" evidence="1">
    <location>
        <begin position="260"/>
        <end position="275"/>
    </location>
</feature>
<evidence type="ECO:0000313" key="2">
    <source>
        <dbReference type="EMBL" id="KIW08689.1"/>
    </source>
</evidence>
<reference evidence="2 3" key="1">
    <citation type="submission" date="2015-01" db="EMBL/GenBank/DDBJ databases">
        <title>The Genome Sequence of Ochroconis gallopava CBS43764.</title>
        <authorList>
            <consortium name="The Broad Institute Genomics Platform"/>
            <person name="Cuomo C."/>
            <person name="de Hoog S."/>
            <person name="Gorbushina A."/>
            <person name="Stielow B."/>
            <person name="Teixiera M."/>
            <person name="Abouelleil A."/>
            <person name="Chapman S.B."/>
            <person name="Priest M."/>
            <person name="Young S.K."/>
            <person name="Wortman J."/>
            <person name="Nusbaum C."/>
            <person name="Birren B."/>
        </authorList>
    </citation>
    <scope>NUCLEOTIDE SEQUENCE [LARGE SCALE GENOMIC DNA]</scope>
    <source>
        <strain evidence="2 3">CBS 43764</strain>
    </source>
</reference>
<evidence type="ECO:0000256" key="1">
    <source>
        <dbReference type="SAM" id="MobiDB-lite"/>
    </source>
</evidence>
<dbReference type="InParanoid" id="A0A0D2BBI0"/>
<dbReference type="InterPro" id="IPR029063">
    <property type="entry name" value="SAM-dependent_MTases_sf"/>
</dbReference>
<keyword evidence="3" id="KW-1185">Reference proteome</keyword>
<feature type="compositionally biased region" description="Low complexity" evidence="1">
    <location>
        <begin position="31"/>
        <end position="48"/>
    </location>
</feature>